<dbReference type="AlphaFoldDB" id="A0A9N7TKL7"/>
<dbReference type="GO" id="GO:0098978">
    <property type="term" value="C:glutamatergic synapse"/>
    <property type="evidence" value="ECO:0007669"/>
    <property type="project" value="TreeGrafter"/>
</dbReference>
<name>A0A9N7TKL7_PLEPL</name>
<dbReference type="PANTHER" id="PTHR12166">
    <property type="entry name" value="CALCIUM-DEPENDENT SECRETION ACTIVATOR"/>
    <property type="match status" value="1"/>
</dbReference>
<dbReference type="EMBL" id="CADEAL010000114">
    <property type="protein sequence ID" value="CAB1414606.1"/>
    <property type="molecule type" value="Genomic_DNA"/>
</dbReference>
<comment type="caution">
    <text evidence="2">The sequence shown here is derived from an EMBL/GenBank/DDBJ whole genome shotgun (WGS) entry which is preliminary data.</text>
</comment>
<dbReference type="InterPro" id="IPR033227">
    <property type="entry name" value="CAPS"/>
</dbReference>
<sequence>GFLKSERVSRMVQSGGCSANDFREVFKKNIERRIRSLPEIDGLSKETVLSSWIAKYDAIYRGEEDMRRQTQRAHLSAVSELILSKEQLYEMFQQILGIRKFEHQLLYNACQVEQCLIAEIIKREWVESRLAKEEEEISKVRSAVAQAEKDKEKSQSQWERDESRLLEEHLQVTFSLTAGLTKSLEDLEADRSLFYQENLDFQESLRAATQAVDEEEEEISKVRSALAQAEKDTEQLQNQWERYESRLLEEHLQVTSSLSAAMTSSQEKLDNNNIKQSLAVKCLSHRLSSSNAQVITA</sequence>
<gene>
    <name evidence="2" type="ORF">PLEPLA_LOCUS2315</name>
</gene>
<feature type="non-terminal residue" evidence="2">
    <location>
        <position position="1"/>
    </location>
</feature>
<proteinExistence type="predicted"/>
<accession>A0A9N7TKL7</accession>
<evidence type="ECO:0000313" key="2">
    <source>
        <dbReference type="EMBL" id="CAB1414606.1"/>
    </source>
</evidence>
<evidence type="ECO:0000313" key="3">
    <source>
        <dbReference type="Proteomes" id="UP001153269"/>
    </source>
</evidence>
<protein>
    <submittedName>
        <fullName evidence="2">Uncharacterized protein</fullName>
    </submittedName>
</protein>
<feature type="coiled-coil region" evidence="1">
    <location>
        <begin position="198"/>
        <end position="246"/>
    </location>
</feature>
<feature type="coiled-coil region" evidence="1">
    <location>
        <begin position="130"/>
        <end position="157"/>
    </location>
</feature>
<dbReference type="PANTHER" id="PTHR12166:SF7">
    <property type="entry name" value="CALCIUM-DEPENDENT SECRETION ACTIVATOR 2"/>
    <property type="match status" value="1"/>
</dbReference>
<dbReference type="GO" id="GO:0098793">
    <property type="term" value="C:presynapse"/>
    <property type="evidence" value="ECO:0007669"/>
    <property type="project" value="GOC"/>
</dbReference>
<reference evidence="2" key="1">
    <citation type="submission" date="2020-03" db="EMBL/GenBank/DDBJ databases">
        <authorList>
            <person name="Weist P."/>
        </authorList>
    </citation>
    <scope>NUCLEOTIDE SEQUENCE</scope>
</reference>
<dbReference type="GO" id="GO:1990504">
    <property type="term" value="P:dense core granule exocytosis"/>
    <property type="evidence" value="ECO:0007669"/>
    <property type="project" value="InterPro"/>
</dbReference>
<dbReference type="GO" id="GO:0016079">
    <property type="term" value="P:synaptic vesicle exocytosis"/>
    <property type="evidence" value="ECO:0007669"/>
    <property type="project" value="InterPro"/>
</dbReference>
<keyword evidence="3" id="KW-1185">Reference proteome</keyword>
<evidence type="ECO:0000256" key="1">
    <source>
        <dbReference type="SAM" id="Coils"/>
    </source>
</evidence>
<dbReference type="Proteomes" id="UP001153269">
    <property type="component" value="Unassembled WGS sequence"/>
</dbReference>
<dbReference type="GO" id="GO:0045921">
    <property type="term" value="P:positive regulation of exocytosis"/>
    <property type="evidence" value="ECO:0007669"/>
    <property type="project" value="TreeGrafter"/>
</dbReference>
<organism evidence="2 3">
    <name type="scientific">Pleuronectes platessa</name>
    <name type="common">European plaice</name>
    <dbReference type="NCBI Taxonomy" id="8262"/>
    <lineage>
        <taxon>Eukaryota</taxon>
        <taxon>Metazoa</taxon>
        <taxon>Chordata</taxon>
        <taxon>Craniata</taxon>
        <taxon>Vertebrata</taxon>
        <taxon>Euteleostomi</taxon>
        <taxon>Actinopterygii</taxon>
        <taxon>Neopterygii</taxon>
        <taxon>Teleostei</taxon>
        <taxon>Neoteleostei</taxon>
        <taxon>Acanthomorphata</taxon>
        <taxon>Carangaria</taxon>
        <taxon>Pleuronectiformes</taxon>
        <taxon>Pleuronectoidei</taxon>
        <taxon>Pleuronectidae</taxon>
        <taxon>Pleuronectes</taxon>
    </lineage>
</organism>
<keyword evidence="1" id="KW-0175">Coiled coil</keyword>